<proteinExistence type="predicted"/>
<sequence>MTNQGSSKWTPDQPHSAGPNNEATQQFGAVPRQQYQQQPYGQQYPQPPYGQQYPAGYQQPEKRGGPNTWLLCSLHSCSPRSLAYSRFWEAPGRLRTPASR</sequence>
<organism evidence="2 3">
    <name type="scientific">Corynebacterium mucifaciens</name>
    <dbReference type="NCBI Taxonomy" id="57171"/>
    <lineage>
        <taxon>Bacteria</taxon>
        <taxon>Bacillati</taxon>
        <taxon>Actinomycetota</taxon>
        <taxon>Actinomycetes</taxon>
        <taxon>Mycobacteriales</taxon>
        <taxon>Corynebacteriaceae</taxon>
        <taxon>Corynebacterium</taxon>
    </lineage>
</organism>
<evidence type="ECO:0000313" key="3">
    <source>
        <dbReference type="Proteomes" id="UP001549139"/>
    </source>
</evidence>
<evidence type="ECO:0000256" key="1">
    <source>
        <dbReference type="SAM" id="MobiDB-lite"/>
    </source>
</evidence>
<feature type="compositionally biased region" description="Low complexity" evidence="1">
    <location>
        <begin position="33"/>
        <end position="59"/>
    </location>
</feature>
<evidence type="ECO:0000313" key="2">
    <source>
        <dbReference type="EMBL" id="MET3943254.1"/>
    </source>
</evidence>
<name>A0ABV2NUU3_9CORY</name>
<dbReference type="EMBL" id="JBEPNZ010000001">
    <property type="protein sequence ID" value="MET3943254.1"/>
    <property type="molecule type" value="Genomic_DNA"/>
</dbReference>
<gene>
    <name evidence="2" type="ORF">JOF50_000053</name>
</gene>
<comment type="caution">
    <text evidence="2">The sequence shown here is derived from an EMBL/GenBank/DDBJ whole genome shotgun (WGS) entry which is preliminary data.</text>
</comment>
<feature type="compositionally biased region" description="Polar residues" evidence="1">
    <location>
        <begin position="1"/>
        <end position="10"/>
    </location>
</feature>
<protein>
    <submittedName>
        <fullName evidence="2">Uncharacterized protein</fullName>
    </submittedName>
</protein>
<accession>A0ABV2NUU3</accession>
<dbReference type="Proteomes" id="UP001549139">
    <property type="component" value="Unassembled WGS sequence"/>
</dbReference>
<feature type="compositionally biased region" description="Polar residues" evidence="1">
    <location>
        <begin position="18"/>
        <end position="27"/>
    </location>
</feature>
<feature type="region of interest" description="Disordered" evidence="1">
    <location>
        <begin position="1"/>
        <end position="65"/>
    </location>
</feature>
<reference evidence="2 3" key="1">
    <citation type="submission" date="2024-06" db="EMBL/GenBank/DDBJ databases">
        <title>Sequencing the genomes of 1000 actinobacteria strains.</title>
        <authorList>
            <person name="Klenk H.-P."/>
        </authorList>
    </citation>
    <scope>NUCLEOTIDE SEQUENCE [LARGE SCALE GENOMIC DNA]</scope>
    <source>
        <strain evidence="2 3">DSM 44265</strain>
    </source>
</reference>
<keyword evidence="3" id="KW-1185">Reference proteome</keyword>